<reference evidence="1" key="1">
    <citation type="submission" date="2022-11" db="EMBL/GenBank/DDBJ databases">
        <title>blaNDM-1 and qnrB1 co-producing ST413 Enterobacter.</title>
        <authorList>
            <person name="Halder G."/>
            <person name="Chaudhuri B."/>
            <person name="Dutta S."/>
        </authorList>
    </citation>
    <scope>NUCLEOTIDE SEQUENCE</scope>
    <source>
        <strain evidence="1">PEER684</strain>
    </source>
</reference>
<dbReference type="Proteomes" id="UP001185068">
    <property type="component" value="Unassembled WGS sequence"/>
</dbReference>
<accession>A0AAE4DXV6</accession>
<protein>
    <submittedName>
        <fullName evidence="1">Uncharacterized protein</fullName>
    </submittedName>
</protein>
<evidence type="ECO:0000313" key="2">
    <source>
        <dbReference type="Proteomes" id="UP001185068"/>
    </source>
</evidence>
<name>A0AAE4DXV6_9ENTR</name>
<dbReference type="AlphaFoldDB" id="A0AAE4DXV6"/>
<gene>
    <name evidence="1" type="ORF">MX989_15765</name>
</gene>
<comment type="caution">
    <text evidence="1">The sequence shown here is derived from an EMBL/GenBank/DDBJ whole genome shotgun (WGS) entry which is preliminary data.</text>
</comment>
<dbReference type="EMBL" id="JALLIR010000001">
    <property type="protein sequence ID" value="MDR9947538.1"/>
    <property type="molecule type" value="Genomic_DNA"/>
</dbReference>
<sequence>MSKSVQIRLLINTLCLIKQHKILTDQLYDSAFKSLLSTFYLVINQKLAVSTINQQSMKKPLTEFLVALREARKDLVLRSINESPQLYSCFFQYEQNENLLTLSFEREYSIFINDNLEKISKHVIDIDNANIQKMLKYIVEELVSFRQSKKTSSLDVFYLNDKIDQIGKLFSVFEKDKDRVEEINYIRRKEQVLFERKFKESSGE</sequence>
<organism evidence="1 2">
    <name type="scientific">Enterobacter sichuanensis</name>
    <dbReference type="NCBI Taxonomy" id="2071710"/>
    <lineage>
        <taxon>Bacteria</taxon>
        <taxon>Pseudomonadati</taxon>
        <taxon>Pseudomonadota</taxon>
        <taxon>Gammaproteobacteria</taxon>
        <taxon>Enterobacterales</taxon>
        <taxon>Enterobacteriaceae</taxon>
        <taxon>Enterobacter</taxon>
        <taxon>Enterobacter cloacae complex</taxon>
    </lineage>
</organism>
<evidence type="ECO:0000313" key="1">
    <source>
        <dbReference type="EMBL" id="MDR9947538.1"/>
    </source>
</evidence>
<proteinExistence type="predicted"/>
<dbReference type="RefSeq" id="WP_310822383.1">
    <property type="nucleotide sequence ID" value="NZ_JALLIR010000001.1"/>
</dbReference>